<protein>
    <recommendedName>
        <fullName evidence="4">SMP-30/Gluconolactonase/LRE-like region domain-containing protein</fullName>
    </recommendedName>
</protein>
<dbReference type="PANTHER" id="PTHR42060:SF1">
    <property type="entry name" value="NHL REPEAT-CONTAINING PROTEIN"/>
    <property type="match status" value="1"/>
</dbReference>
<dbReference type="SUPFAM" id="SSF63829">
    <property type="entry name" value="Calcium-dependent phosphotriesterase"/>
    <property type="match status" value="1"/>
</dbReference>
<evidence type="ECO:0000256" key="1">
    <source>
        <dbReference type="SAM" id="SignalP"/>
    </source>
</evidence>
<keyword evidence="3" id="KW-1185">Reference proteome</keyword>
<dbReference type="Gene3D" id="2.120.10.30">
    <property type="entry name" value="TolB, C-terminal domain"/>
    <property type="match status" value="1"/>
</dbReference>
<dbReference type="EMBL" id="JAXOVC010000005">
    <property type="protein sequence ID" value="KAK4501509.1"/>
    <property type="molecule type" value="Genomic_DNA"/>
</dbReference>
<evidence type="ECO:0000313" key="2">
    <source>
        <dbReference type="EMBL" id="KAK4501509.1"/>
    </source>
</evidence>
<dbReference type="InterPro" id="IPR052998">
    <property type="entry name" value="Hetero-Diels-Alderase-like"/>
</dbReference>
<gene>
    <name evidence="2" type="ORF">PRZ48_007318</name>
</gene>
<evidence type="ECO:0008006" key="4">
    <source>
        <dbReference type="Google" id="ProtNLM"/>
    </source>
</evidence>
<name>A0ABR0EJE9_ZASCE</name>
<evidence type="ECO:0000313" key="3">
    <source>
        <dbReference type="Proteomes" id="UP001305779"/>
    </source>
</evidence>
<dbReference type="InterPro" id="IPR011042">
    <property type="entry name" value="6-blade_b-propeller_TolB-like"/>
</dbReference>
<sequence>MYFFYLLLQLLTTSTALAYPSAPLNDRLIKTVYQFPNETWVENLAIRPNGKILATLIGSPDLWQIDPKSKDAQLITSFPNATSTLGIAEVREDFFAVAVGNWSYVTFSTTPGSYSIWTIDLSAATTSQPCGRVVKITDVPQAGFLNGLCSVPGQPDTVLVGDSDKGVIYQINLARRSSSIWLDDPAFKPNTTVAAQLGINGIHSHGGYLYFVNSFLRPTIGRVPINKHGKPAGPVERVIDQSPWPSNTGDHGDDFAFDKDGNMWVTADPSNLLVKVNVAKRTSVIVAGGLNDRNIAGDTAAAFGRTNEDENVLYITTNGGIAYPRKTGVEGGKIAALDISRLR</sequence>
<accession>A0ABR0EJE9</accession>
<dbReference type="PANTHER" id="PTHR42060">
    <property type="entry name" value="NHL REPEAT-CONTAINING PROTEIN-RELATED"/>
    <property type="match status" value="1"/>
</dbReference>
<comment type="caution">
    <text evidence="2">The sequence shown here is derived from an EMBL/GenBank/DDBJ whole genome shotgun (WGS) entry which is preliminary data.</text>
</comment>
<proteinExistence type="predicted"/>
<reference evidence="2 3" key="1">
    <citation type="journal article" date="2023" name="G3 (Bethesda)">
        <title>A chromosome-level genome assembly of Zasmidium syzygii isolated from banana leaves.</title>
        <authorList>
            <person name="van Westerhoven A.C."/>
            <person name="Mehrabi R."/>
            <person name="Talebi R."/>
            <person name="Steentjes M.B.F."/>
            <person name="Corcolon B."/>
            <person name="Chong P.A."/>
            <person name="Kema G.H.J."/>
            <person name="Seidl M.F."/>
        </authorList>
    </citation>
    <scope>NUCLEOTIDE SEQUENCE [LARGE SCALE GENOMIC DNA]</scope>
    <source>
        <strain evidence="2 3">P124</strain>
    </source>
</reference>
<keyword evidence="1" id="KW-0732">Signal</keyword>
<feature type="signal peptide" evidence="1">
    <location>
        <begin position="1"/>
        <end position="18"/>
    </location>
</feature>
<dbReference type="Proteomes" id="UP001305779">
    <property type="component" value="Unassembled WGS sequence"/>
</dbReference>
<organism evidence="2 3">
    <name type="scientific">Zasmidium cellare</name>
    <name type="common">Wine cellar mold</name>
    <name type="synonym">Racodium cellare</name>
    <dbReference type="NCBI Taxonomy" id="395010"/>
    <lineage>
        <taxon>Eukaryota</taxon>
        <taxon>Fungi</taxon>
        <taxon>Dikarya</taxon>
        <taxon>Ascomycota</taxon>
        <taxon>Pezizomycotina</taxon>
        <taxon>Dothideomycetes</taxon>
        <taxon>Dothideomycetidae</taxon>
        <taxon>Mycosphaerellales</taxon>
        <taxon>Mycosphaerellaceae</taxon>
        <taxon>Zasmidium</taxon>
    </lineage>
</organism>
<feature type="chain" id="PRO_5046733269" description="SMP-30/Gluconolactonase/LRE-like region domain-containing protein" evidence="1">
    <location>
        <begin position="19"/>
        <end position="343"/>
    </location>
</feature>